<dbReference type="GO" id="GO:0004038">
    <property type="term" value="F:allantoinase activity"/>
    <property type="evidence" value="ECO:0007669"/>
    <property type="project" value="TreeGrafter"/>
</dbReference>
<dbReference type="PANTHER" id="PTHR43668:SF2">
    <property type="entry name" value="ALLANTOINASE"/>
    <property type="match status" value="1"/>
</dbReference>
<evidence type="ECO:0000256" key="3">
    <source>
        <dbReference type="ARBA" id="ARBA00022723"/>
    </source>
</evidence>
<feature type="binding site" evidence="6">
    <location>
        <position position="105"/>
    </location>
    <ligand>
        <name>Zn(2+)</name>
        <dbReference type="ChEBI" id="CHEBI:29105"/>
        <label>1</label>
    </ligand>
</feature>
<keyword evidence="4 6" id="KW-0378">Hydrolase</keyword>
<feature type="domain" description="Dihydroorotase catalytic" evidence="7">
    <location>
        <begin position="95"/>
        <end position="283"/>
    </location>
</feature>
<feature type="binding site" evidence="6">
    <location>
        <position position="197"/>
    </location>
    <ligand>
        <name>Zn(2+)</name>
        <dbReference type="ChEBI" id="CHEBI:29105"/>
        <label>1</label>
    </ligand>
</feature>
<feature type="binding site" evidence="6">
    <location>
        <position position="197"/>
    </location>
    <ligand>
        <name>Zn(2+)</name>
        <dbReference type="ChEBI" id="CHEBI:29105"/>
        <label>2</label>
    </ligand>
</feature>
<gene>
    <name evidence="6" type="primary">pyrC</name>
    <name evidence="8" type="ORF">SAMN04488700_1876</name>
</gene>
<proteinExistence type="inferred from homology"/>
<evidence type="ECO:0000259" key="7">
    <source>
        <dbReference type="Pfam" id="PF12890"/>
    </source>
</evidence>
<keyword evidence="9" id="KW-1185">Reference proteome</keyword>
<dbReference type="EMBL" id="FXBJ01000002">
    <property type="protein sequence ID" value="SMH36333.1"/>
    <property type="molecule type" value="Genomic_DNA"/>
</dbReference>
<dbReference type="Pfam" id="PF12890">
    <property type="entry name" value="DHOase"/>
    <property type="match status" value="1"/>
</dbReference>
<feature type="active site" evidence="6">
    <location>
        <position position="350"/>
    </location>
</feature>
<evidence type="ECO:0000313" key="9">
    <source>
        <dbReference type="Proteomes" id="UP000193435"/>
    </source>
</evidence>
<keyword evidence="3 6" id="KW-0479">Metal-binding</keyword>
<dbReference type="Gene3D" id="2.30.40.10">
    <property type="entry name" value="Urease, subunit C, domain 1"/>
    <property type="match status" value="1"/>
</dbReference>
<feature type="binding site" evidence="6">
    <location>
        <begin position="368"/>
        <end position="369"/>
    </location>
    <ligand>
        <name>substrate</name>
    </ligand>
</feature>
<evidence type="ECO:0000256" key="4">
    <source>
        <dbReference type="ARBA" id="ARBA00022801"/>
    </source>
</evidence>
<comment type="function">
    <text evidence="1 6">Catalyzes the reversible cyclization of carbamoyl aspartate to dihydroorotate.</text>
</comment>
<dbReference type="SUPFAM" id="SSF51556">
    <property type="entry name" value="Metallo-dependent hydrolases"/>
    <property type="match status" value="1"/>
</dbReference>
<dbReference type="GO" id="GO:0044205">
    <property type="term" value="P:'de novo' UMP biosynthetic process"/>
    <property type="evidence" value="ECO:0007669"/>
    <property type="project" value="UniProtKB-UniRule"/>
</dbReference>
<feature type="binding site" evidence="6">
    <location>
        <position position="354"/>
    </location>
    <ligand>
        <name>substrate</name>
    </ligand>
</feature>
<dbReference type="GO" id="GO:0004151">
    <property type="term" value="F:dihydroorotase activity"/>
    <property type="evidence" value="ECO:0007669"/>
    <property type="project" value="UniProtKB-UniRule"/>
</dbReference>
<comment type="catalytic activity">
    <reaction evidence="6">
        <text>(S)-dihydroorotate + H2O = N-carbamoyl-L-aspartate + H(+)</text>
        <dbReference type="Rhea" id="RHEA:24296"/>
        <dbReference type="ChEBI" id="CHEBI:15377"/>
        <dbReference type="ChEBI" id="CHEBI:15378"/>
        <dbReference type="ChEBI" id="CHEBI:30864"/>
        <dbReference type="ChEBI" id="CHEBI:32814"/>
        <dbReference type="EC" id="3.5.2.3"/>
    </reaction>
</comment>
<organism evidence="8 9">
    <name type="scientific">Carnobacterium iners</name>
    <dbReference type="NCBI Taxonomy" id="1073423"/>
    <lineage>
        <taxon>Bacteria</taxon>
        <taxon>Bacillati</taxon>
        <taxon>Bacillota</taxon>
        <taxon>Bacilli</taxon>
        <taxon>Lactobacillales</taxon>
        <taxon>Carnobacteriaceae</taxon>
        <taxon>Carnobacterium</taxon>
    </lineage>
</organism>
<dbReference type="NCBIfam" id="TIGR00857">
    <property type="entry name" value="pyrC_multi"/>
    <property type="match status" value="1"/>
</dbReference>
<dbReference type="InterPro" id="IPR024403">
    <property type="entry name" value="DHOase_cat"/>
</dbReference>
<name>A0A1X7NF50_9LACT</name>
<comment type="similarity">
    <text evidence="2 6">Belongs to the metallo-dependent hydrolases superfamily. DHOase family. Class I DHOase subfamily.</text>
</comment>
<dbReference type="EC" id="3.5.2.3" evidence="6"/>
<dbReference type="PROSITE" id="PS00482">
    <property type="entry name" value="DIHYDROOROTASE_1"/>
    <property type="match status" value="1"/>
</dbReference>
<dbReference type="GO" id="GO:0006145">
    <property type="term" value="P:purine nucleobase catabolic process"/>
    <property type="evidence" value="ECO:0007669"/>
    <property type="project" value="TreeGrafter"/>
</dbReference>
<feature type="binding site" evidence="6">
    <location>
        <position position="224"/>
    </location>
    <ligand>
        <name>Zn(2+)</name>
        <dbReference type="ChEBI" id="CHEBI:29105"/>
        <label>2</label>
    </ligand>
</feature>
<reference evidence="8 9" key="1">
    <citation type="submission" date="2017-04" db="EMBL/GenBank/DDBJ databases">
        <authorList>
            <person name="Afonso C.L."/>
            <person name="Miller P.J."/>
            <person name="Scott M.A."/>
            <person name="Spackman E."/>
            <person name="Goraichik I."/>
            <person name="Dimitrov K.M."/>
            <person name="Suarez D.L."/>
            <person name="Swayne D.E."/>
        </authorList>
    </citation>
    <scope>NUCLEOTIDE SEQUENCE [LARGE SCALE GENOMIC DNA]</scope>
    <source>
        <strain evidence="8 9">LMG26642</strain>
    </source>
</reference>
<dbReference type="Gene3D" id="3.20.20.140">
    <property type="entry name" value="Metal-dependent hydrolases"/>
    <property type="match status" value="1"/>
</dbReference>
<dbReference type="CDD" id="cd01317">
    <property type="entry name" value="DHOase_IIa"/>
    <property type="match status" value="1"/>
</dbReference>
<dbReference type="InterPro" id="IPR032466">
    <property type="entry name" value="Metal_Hydrolase"/>
</dbReference>
<dbReference type="InterPro" id="IPR011059">
    <property type="entry name" value="Metal-dep_hydrolase_composite"/>
</dbReference>
<evidence type="ECO:0000256" key="5">
    <source>
        <dbReference type="ARBA" id="ARBA00022975"/>
    </source>
</evidence>
<feature type="binding site" evidence="6">
    <location>
        <position position="350"/>
    </location>
    <ligand>
        <name>Zn(2+)</name>
        <dbReference type="ChEBI" id="CHEBI:29105"/>
        <label>1</label>
    </ligand>
</feature>
<dbReference type="HAMAP" id="MF_00220_B">
    <property type="entry name" value="PyrC_classI_B"/>
    <property type="match status" value="1"/>
</dbReference>
<keyword evidence="5 6" id="KW-0665">Pyrimidine biosynthesis</keyword>
<accession>A0A1X7NF50</accession>
<dbReference type="AlphaFoldDB" id="A0A1X7NF50"/>
<dbReference type="UniPathway" id="UPA00070">
    <property type="reaction ID" value="UER00117"/>
</dbReference>
<comment type="pathway">
    <text evidence="6">Pyrimidine metabolism; UMP biosynthesis via de novo pathway; (S)-dihydroorotate from bicarbonate: step 3/3.</text>
</comment>
<dbReference type="PROSITE" id="PS00483">
    <property type="entry name" value="DIHYDROOROTASE_2"/>
    <property type="match status" value="1"/>
</dbReference>
<feature type="binding site" evidence="6">
    <location>
        <position position="323"/>
    </location>
    <ligand>
        <name>substrate</name>
    </ligand>
</feature>
<evidence type="ECO:0000313" key="8">
    <source>
        <dbReference type="EMBL" id="SMH36333.1"/>
    </source>
</evidence>
<dbReference type="STRING" id="1073423.SAMN04488700_1876"/>
<dbReference type="InterPro" id="IPR050138">
    <property type="entry name" value="DHOase/Allantoinase_Hydrolase"/>
</dbReference>
<evidence type="ECO:0000256" key="6">
    <source>
        <dbReference type="HAMAP-Rule" id="MF_00220"/>
    </source>
</evidence>
<evidence type="ECO:0000256" key="1">
    <source>
        <dbReference type="ARBA" id="ARBA00002368"/>
    </source>
</evidence>
<feature type="binding site" evidence="6">
    <location>
        <position position="139"/>
    </location>
    <ligand>
        <name>substrate</name>
    </ligand>
</feature>
<evidence type="ECO:0000256" key="2">
    <source>
        <dbReference type="ARBA" id="ARBA00010286"/>
    </source>
</evidence>
<dbReference type="GO" id="GO:0005737">
    <property type="term" value="C:cytoplasm"/>
    <property type="evidence" value="ECO:0007669"/>
    <property type="project" value="TreeGrafter"/>
</dbReference>
<feature type="binding site" evidence="6">
    <location>
        <position position="107"/>
    </location>
    <ligand>
        <name>Zn(2+)</name>
        <dbReference type="ChEBI" id="CHEBI:29105"/>
        <label>1</label>
    </ligand>
</feature>
<dbReference type="GO" id="GO:0008270">
    <property type="term" value="F:zinc ion binding"/>
    <property type="evidence" value="ECO:0007669"/>
    <property type="project" value="UniProtKB-UniRule"/>
</dbReference>
<dbReference type="InterPro" id="IPR002195">
    <property type="entry name" value="Dihydroorotase_CS"/>
</dbReference>
<feature type="binding site" evidence="6">
    <location>
        <position position="277"/>
    </location>
    <ligand>
        <name>Zn(2+)</name>
        <dbReference type="ChEBI" id="CHEBI:29105"/>
        <label>2</label>
    </ligand>
</feature>
<dbReference type="NCBIfam" id="NF006837">
    <property type="entry name" value="PRK09357.1-2"/>
    <property type="match status" value="1"/>
</dbReference>
<dbReference type="InterPro" id="IPR004722">
    <property type="entry name" value="DHOase"/>
</dbReference>
<dbReference type="Proteomes" id="UP000193435">
    <property type="component" value="Unassembled WGS sequence"/>
</dbReference>
<dbReference type="PANTHER" id="PTHR43668">
    <property type="entry name" value="ALLANTOINASE"/>
    <property type="match status" value="1"/>
</dbReference>
<keyword evidence="6" id="KW-0862">Zinc</keyword>
<protein>
    <recommendedName>
        <fullName evidence="6">Dihydroorotase</fullName>
        <shortName evidence="6">DHOase</shortName>
        <ecNumber evidence="6">3.5.2.3</ecNumber>
    </recommendedName>
</protein>
<sequence>MGFYLEKKRLEKTIEVNKLRNIILVELIVKNKKRNECAINMAIWIKNAVTLSQKGQFVPTQMILDKGVIQSIAFGQALFASEEETSVDTIDAKGALMTPGLIDVHVHLREPGYTDKETIKTGTMAAARGGFTTICAMPNVNPEPDTVEKMKAIQEKIRTDAQINVLQYAPITTGLKSDDLTDQQSLLDAGAFAFTNDGVGVQTAGTMYKAMLEAARNKTTIVAHTEDDSLLLGGVMHEGTRNKELGLPGILSITEASQIARDVLISEATGAHYHVCHVSTKESVRVIRDAKRAQIKVTAEVTPHHLLLSEEDIPSDTSIYKMNPPLRSKKDQEALILGLLDGTIDLIATDHAPHTKEEKKGGMKNSPFGITGSETAFSLLYTYLVEPGIVTLAQLVDWLTIKPATVFGLNTGVLEAGYPADITLFDLKTENSLLAKDFLSKATNTPFIGWKVKGTTVMTIVGGKVVYKRES</sequence>
<dbReference type="SUPFAM" id="SSF51338">
    <property type="entry name" value="Composite domain of metallo-dependent hydrolases"/>
    <property type="match status" value="1"/>
</dbReference>
<comment type="cofactor">
    <cofactor evidence="6">
        <name>Zn(2+)</name>
        <dbReference type="ChEBI" id="CHEBI:29105"/>
    </cofactor>
    <text evidence="6">Binds 2 Zn(2+) ions per subunit.</text>
</comment>
<feature type="binding site" evidence="6">
    <location>
        <begin position="107"/>
        <end position="109"/>
    </location>
    <ligand>
        <name>substrate</name>
    </ligand>
</feature>